<reference evidence="1 2" key="1">
    <citation type="journal article" date="2018" name="J. Microbiol.">
        <title>Aestuariibaculum marinum sp. nov., a marine bacterium isolated from seawater in South Korea.</title>
        <authorList>
            <person name="Choi J."/>
            <person name="Lee D."/>
            <person name="Jang J.H."/>
            <person name="Cha S."/>
            <person name="Seo T."/>
        </authorList>
    </citation>
    <scope>NUCLEOTIDE SEQUENCE [LARGE SCALE GENOMIC DNA]</scope>
    <source>
        <strain evidence="1 2">IP7</strain>
    </source>
</reference>
<comment type="caution">
    <text evidence="1">The sequence shown here is derived from an EMBL/GenBank/DDBJ whole genome shotgun (WGS) entry which is preliminary data.</text>
</comment>
<sequence>MKTVTTLILLALFTTLSYGQEKELGHDITITIDNVTSNDGHVLLGLHTKDTFMKGKGIQALKSKIEDGKVKATFKNVTPGDYAIMALHDKNDNERMDFDSNGMPQEPYGMSNNPMNFGPPQFHLAQFKVTDKDLNLAIRF</sequence>
<evidence type="ECO:0000313" key="1">
    <source>
        <dbReference type="EMBL" id="MBD0825215.1"/>
    </source>
</evidence>
<dbReference type="RefSeq" id="WP_188224507.1">
    <property type="nucleotide sequence ID" value="NZ_JACVXD010000011.1"/>
</dbReference>
<accession>A0A8J6PX47</accession>
<keyword evidence="2" id="KW-1185">Reference proteome</keyword>
<evidence type="ECO:0000313" key="2">
    <source>
        <dbReference type="Proteomes" id="UP000621516"/>
    </source>
</evidence>
<proteinExistence type="predicted"/>
<dbReference type="Proteomes" id="UP000621516">
    <property type="component" value="Unassembled WGS sequence"/>
</dbReference>
<dbReference type="Pfam" id="PF09912">
    <property type="entry name" value="DUF2141"/>
    <property type="match status" value="1"/>
</dbReference>
<dbReference type="InterPro" id="IPR018673">
    <property type="entry name" value="DUF2141"/>
</dbReference>
<name>A0A8J6PX47_9FLAO</name>
<dbReference type="AlphaFoldDB" id="A0A8J6PX47"/>
<gene>
    <name evidence="1" type="ORF">ICJ85_14435</name>
</gene>
<dbReference type="EMBL" id="JACVXD010000011">
    <property type="protein sequence ID" value="MBD0825215.1"/>
    <property type="molecule type" value="Genomic_DNA"/>
</dbReference>
<protein>
    <submittedName>
        <fullName evidence="1">DUF2141 domain-containing protein</fullName>
    </submittedName>
</protein>
<organism evidence="1 2">
    <name type="scientific">Aestuariibaculum marinum</name>
    <dbReference type="NCBI Taxonomy" id="2683592"/>
    <lineage>
        <taxon>Bacteria</taxon>
        <taxon>Pseudomonadati</taxon>
        <taxon>Bacteroidota</taxon>
        <taxon>Flavobacteriia</taxon>
        <taxon>Flavobacteriales</taxon>
        <taxon>Flavobacteriaceae</taxon>
    </lineage>
</organism>